<keyword evidence="3" id="KW-1185">Reference proteome</keyword>
<reference evidence="3" key="1">
    <citation type="journal article" date="2019" name="Int. J. Syst. Evol. Microbiol.">
        <title>The Global Catalogue of Microorganisms (GCM) 10K type strain sequencing project: providing services to taxonomists for standard genome sequencing and annotation.</title>
        <authorList>
            <consortium name="The Broad Institute Genomics Platform"/>
            <consortium name="The Broad Institute Genome Sequencing Center for Infectious Disease"/>
            <person name="Wu L."/>
            <person name="Ma J."/>
        </authorList>
    </citation>
    <scope>NUCLEOTIDE SEQUENCE [LARGE SCALE GENOMIC DNA]</scope>
    <source>
        <strain evidence="3">JCM 16956</strain>
    </source>
</reference>
<evidence type="ECO:0000313" key="3">
    <source>
        <dbReference type="Proteomes" id="UP001501000"/>
    </source>
</evidence>
<gene>
    <name evidence="2" type="ORF">GCM10022244_15130</name>
</gene>
<evidence type="ECO:0000313" key="2">
    <source>
        <dbReference type="EMBL" id="GAA3906048.1"/>
    </source>
</evidence>
<dbReference type="RefSeq" id="WP_345279842.1">
    <property type="nucleotide sequence ID" value="NZ_BAABAJ010000004.1"/>
</dbReference>
<accession>A0ABP7LTS9</accession>
<dbReference type="Gene3D" id="3.40.50.720">
    <property type="entry name" value="NAD(P)-binding Rossmann-like Domain"/>
    <property type="match status" value="1"/>
</dbReference>
<dbReference type="Proteomes" id="UP001501000">
    <property type="component" value="Unassembled WGS sequence"/>
</dbReference>
<organism evidence="2 3">
    <name type="scientific">Streptomyces gulbargensis</name>
    <dbReference type="NCBI Taxonomy" id="364901"/>
    <lineage>
        <taxon>Bacteria</taxon>
        <taxon>Bacillati</taxon>
        <taxon>Actinomycetota</taxon>
        <taxon>Actinomycetes</taxon>
        <taxon>Kitasatosporales</taxon>
        <taxon>Streptomycetaceae</taxon>
        <taxon>Streptomyces</taxon>
    </lineage>
</organism>
<keyword evidence="1" id="KW-0175">Coiled coil</keyword>
<dbReference type="EMBL" id="BAABAJ010000004">
    <property type="protein sequence ID" value="GAA3906048.1"/>
    <property type="molecule type" value="Genomic_DNA"/>
</dbReference>
<name>A0ABP7LTS9_9ACTN</name>
<proteinExistence type="predicted"/>
<evidence type="ECO:0000256" key="1">
    <source>
        <dbReference type="SAM" id="Coils"/>
    </source>
</evidence>
<protein>
    <submittedName>
        <fullName evidence="2">Uncharacterized protein</fullName>
    </submittedName>
</protein>
<sequence>MAERARRIALLGPGDVTQAAENLTQAMQEDVEVSIRFVEVCQSVLAAIEGRPVPTEAVADVTDEYTQRTERLTEMMSSYRDQGRELSDLDGHPLLVEVMTSIEQYSRVSADALDALTANAGQLAAAVREAEAMLDVLKRNKTARELSRERFTSAARQALGTPPLPA</sequence>
<comment type="caution">
    <text evidence="2">The sequence shown here is derived from an EMBL/GenBank/DDBJ whole genome shotgun (WGS) entry which is preliminary data.</text>
</comment>
<feature type="coiled-coil region" evidence="1">
    <location>
        <begin position="113"/>
        <end position="140"/>
    </location>
</feature>